<evidence type="ECO:0000259" key="7">
    <source>
        <dbReference type="PROSITE" id="PS50157"/>
    </source>
</evidence>
<feature type="domain" description="C2H2-type" evidence="7">
    <location>
        <begin position="34"/>
        <end position="61"/>
    </location>
</feature>
<dbReference type="AlphaFoldDB" id="A0A2T0FMJ2"/>
<dbReference type="GO" id="GO:0008270">
    <property type="term" value="F:zinc ion binding"/>
    <property type="evidence" value="ECO:0007669"/>
    <property type="project" value="UniProtKB-KW"/>
</dbReference>
<evidence type="ECO:0000256" key="4">
    <source>
        <dbReference type="ARBA" id="ARBA00022833"/>
    </source>
</evidence>
<evidence type="ECO:0000256" key="6">
    <source>
        <dbReference type="SAM" id="MobiDB-lite"/>
    </source>
</evidence>
<dbReference type="InterPro" id="IPR050688">
    <property type="entry name" value="Zinc_finger/UBP_domain"/>
</dbReference>
<dbReference type="PROSITE" id="PS50157">
    <property type="entry name" value="ZINC_FINGER_C2H2_2"/>
    <property type="match status" value="2"/>
</dbReference>
<accession>A0A2T0FMJ2</accession>
<evidence type="ECO:0000256" key="5">
    <source>
        <dbReference type="PROSITE-ProRule" id="PRU00042"/>
    </source>
</evidence>
<dbReference type="GeneID" id="36517568"/>
<keyword evidence="3 5" id="KW-0863">Zinc-finger</keyword>
<feature type="compositionally biased region" description="Pro residues" evidence="6">
    <location>
        <begin position="102"/>
        <end position="111"/>
    </location>
</feature>
<dbReference type="PROSITE" id="PS00028">
    <property type="entry name" value="ZINC_FINGER_C2H2_1"/>
    <property type="match status" value="2"/>
</dbReference>
<organism evidence="8 9">
    <name type="scientific">Wickerhamiella sorbophila</name>
    <dbReference type="NCBI Taxonomy" id="45607"/>
    <lineage>
        <taxon>Eukaryota</taxon>
        <taxon>Fungi</taxon>
        <taxon>Dikarya</taxon>
        <taxon>Ascomycota</taxon>
        <taxon>Saccharomycotina</taxon>
        <taxon>Dipodascomycetes</taxon>
        <taxon>Dipodascales</taxon>
        <taxon>Trichomonascaceae</taxon>
        <taxon>Wickerhamiella</taxon>
    </lineage>
</organism>
<feature type="region of interest" description="Disordered" evidence="6">
    <location>
        <begin position="90"/>
        <end position="111"/>
    </location>
</feature>
<dbReference type="STRING" id="45607.A0A2T0FMJ2"/>
<dbReference type="Proteomes" id="UP000238350">
    <property type="component" value="Unassembled WGS sequence"/>
</dbReference>
<protein>
    <submittedName>
        <fullName evidence="8">Myoneurin</fullName>
    </submittedName>
</protein>
<dbReference type="PANTHER" id="PTHR24403">
    <property type="entry name" value="ZINC FINGER PROTEIN"/>
    <property type="match status" value="1"/>
</dbReference>
<dbReference type="SMART" id="SM00355">
    <property type="entry name" value="ZnF_C2H2"/>
    <property type="match status" value="2"/>
</dbReference>
<dbReference type="EMBL" id="NDIQ01000022">
    <property type="protein sequence ID" value="PRT56200.1"/>
    <property type="molecule type" value="Genomic_DNA"/>
</dbReference>
<dbReference type="SUPFAM" id="SSF57667">
    <property type="entry name" value="beta-beta-alpha zinc fingers"/>
    <property type="match status" value="1"/>
</dbReference>
<keyword evidence="1" id="KW-0479">Metal-binding</keyword>
<evidence type="ECO:0000256" key="3">
    <source>
        <dbReference type="ARBA" id="ARBA00022771"/>
    </source>
</evidence>
<evidence type="ECO:0000256" key="1">
    <source>
        <dbReference type="ARBA" id="ARBA00022723"/>
    </source>
</evidence>
<dbReference type="Gene3D" id="3.30.160.60">
    <property type="entry name" value="Classic Zinc Finger"/>
    <property type="match status" value="2"/>
</dbReference>
<dbReference type="FunFam" id="3.30.160.60:FF:000446">
    <property type="entry name" value="Zinc finger protein"/>
    <property type="match status" value="1"/>
</dbReference>
<feature type="domain" description="C2H2-type" evidence="7">
    <location>
        <begin position="62"/>
        <end position="90"/>
    </location>
</feature>
<dbReference type="InterPro" id="IPR036236">
    <property type="entry name" value="Znf_C2H2_sf"/>
</dbReference>
<dbReference type="GO" id="GO:0045944">
    <property type="term" value="P:positive regulation of transcription by RNA polymerase II"/>
    <property type="evidence" value="ECO:0007669"/>
    <property type="project" value="TreeGrafter"/>
</dbReference>
<comment type="caution">
    <text evidence="8">The sequence shown here is derived from an EMBL/GenBank/DDBJ whole genome shotgun (WGS) entry which is preliminary data.</text>
</comment>
<keyword evidence="4" id="KW-0862">Zinc</keyword>
<dbReference type="RefSeq" id="XP_024666145.1">
    <property type="nucleotide sequence ID" value="XM_024810377.1"/>
</dbReference>
<evidence type="ECO:0000313" key="8">
    <source>
        <dbReference type="EMBL" id="PRT56200.1"/>
    </source>
</evidence>
<dbReference type="OrthoDB" id="4748970at2759"/>
<dbReference type="GO" id="GO:0005634">
    <property type="term" value="C:nucleus"/>
    <property type="evidence" value="ECO:0007669"/>
    <property type="project" value="TreeGrafter"/>
</dbReference>
<proteinExistence type="predicted"/>
<dbReference type="InterPro" id="IPR013087">
    <property type="entry name" value="Znf_C2H2_type"/>
</dbReference>
<dbReference type="Pfam" id="PF00096">
    <property type="entry name" value="zf-C2H2"/>
    <property type="match status" value="2"/>
</dbReference>
<keyword evidence="9" id="KW-1185">Reference proteome</keyword>
<dbReference type="PANTHER" id="PTHR24403:SF67">
    <property type="entry name" value="FI01116P-RELATED"/>
    <property type="match status" value="1"/>
</dbReference>
<evidence type="ECO:0000313" key="9">
    <source>
        <dbReference type="Proteomes" id="UP000238350"/>
    </source>
</evidence>
<name>A0A2T0FMJ2_9ASCO</name>
<reference evidence="8 9" key="1">
    <citation type="submission" date="2017-04" db="EMBL/GenBank/DDBJ databases">
        <title>Genome sequencing of [Candida] sorbophila.</title>
        <authorList>
            <person name="Ahn J.O."/>
        </authorList>
    </citation>
    <scope>NUCLEOTIDE SEQUENCE [LARGE SCALE GENOMIC DNA]</scope>
    <source>
        <strain evidence="8 9">DS02</strain>
    </source>
</reference>
<keyword evidence="2" id="KW-0677">Repeat</keyword>
<evidence type="ECO:0000256" key="2">
    <source>
        <dbReference type="ARBA" id="ARBA00022737"/>
    </source>
</evidence>
<gene>
    <name evidence="8" type="ORF">B9G98_03820</name>
</gene>
<sequence>MREYLDVTGQAKPFAKPRERIGSALDRKSANKNWHCTLCGRVCSSKSSLRRHVRRHEGLRPFQCTLCSKAYTAKHNLDYHLRSAHPLASPSAIANHIKQQQRPPPQQPVPL</sequence>